<accession>A0A382AAW4</accession>
<gene>
    <name evidence="1" type="ORF">METZ01_LOCUS151544</name>
</gene>
<dbReference type="EMBL" id="UINC01024645">
    <property type="protein sequence ID" value="SVA98690.1"/>
    <property type="molecule type" value="Genomic_DNA"/>
</dbReference>
<proteinExistence type="predicted"/>
<organism evidence="1">
    <name type="scientific">marine metagenome</name>
    <dbReference type="NCBI Taxonomy" id="408172"/>
    <lineage>
        <taxon>unclassified sequences</taxon>
        <taxon>metagenomes</taxon>
        <taxon>ecological metagenomes</taxon>
    </lineage>
</organism>
<evidence type="ECO:0008006" key="2">
    <source>
        <dbReference type="Google" id="ProtNLM"/>
    </source>
</evidence>
<feature type="non-terminal residue" evidence="1">
    <location>
        <position position="140"/>
    </location>
</feature>
<reference evidence="1" key="1">
    <citation type="submission" date="2018-05" db="EMBL/GenBank/DDBJ databases">
        <authorList>
            <person name="Lanie J.A."/>
            <person name="Ng W.-L."/>
            <person name="Kazmierczak K.M."/>
            <person name="Andrzejewski T.M."/>
            <person name="Davidsen T.M."/>
            <person name="Wayne K.J."/>
            <person name="Tettelin H."/>
            <person name="Glass J.I."/>
            <person name="Rusch D."/>
            <person name="Podicherti R."/>
            <person name="Tsui H.-C.T."/>
            <person name="Winkler M.E."/>
        </authorList>
    </citation>
    <scope>NUCLEOTIDE SEQUENCE</scope>
</reference>
<dbReference type="PROSITE" id="PS51257">
    <property type="entry name" value="PROKAR_LIPOPROTEIN"/>
    <property type="match status" value="1"/>
</dbReference>
<name>A0A382AAW4_9ZZZZ</name>
<sequence>MKTINFFFIIIILLGCDQRSNNLNRLSDLIKPQYSKQQSFFSCSLLPNQTLSSIEMFIPSFVESFVKLGDSSEEIFFIFPIQNAEVETSKFKILLNHDENASIDKVNLTFAALQFFSIANCNTNIPTLSATNFSELLPTN</sequence>
<dbReference type="AlphaFoldDB" id="A0A382AAW4"/>
<evidence type="ECO:0000313" key="1">
    <source>
        <dbReference type="EMBL" id="SVA98690.1"/>
    </source>
</evidence>
<protein>
    <recommendedName>
        <fullName evidence="2">Lipoprotein</fullName>
    </recommendedName>
</protein>